<gene>
    <name evidence="3" type="ORF">CSAL01_02798</name>
</gene>
<dbReference type="OrthoDB" id="4850955at2759"/>
<feature type="compositionally biased region" description="Basic and acidic residues" evidence="2">
    <location>
        <begin position="23"/>
        <end position="32"/>
    </location>
</feature>
<keyword evidence="4" id="KW-1185">Reference proteome</keyword>
<evidence type="ECO:0000313" key="3">
    <source>
        <dbReference type="EMBL" id="KXH41318.1"/>
    </source>
</evidence>
<dbReference type="EMBL" id="JFFI01002167">
    <property type="protein sequence ID" value="KXH41318.1"/>
    <property type="molecule type" value="Genomic_DNA"/>
</dbReference>
<evidence type="ECO:0000256" key="1">
    <source>
        <dbReference type="SAM" id="Coils"/>
    </source>
</evidence>
<protein>
    <submittedName>
        <fullName evidence="3">Uncharacterized protein</fullName>
    </submittedName>
</protein>
<proteinExistence type="predicted"/>
<reference evidence="3 4" key="1">
    <citation type="submission" date="2014-02" db="EMBL/GenBank/DDBJ databases">
        <title>The genome sequence of Colletotrichum salicis CBS 607.94.</title>
        <authorList>
            <person name="Baroncelli R."/>
            <person name="Thon M.R."/>
        </authorList>
    </citation>
    <scope>NUCLEOTIDE SEQUENCE [LARGE SCALE GENOMIC DNA]</scope>
    <source>
        <strain evidence="3 4">CBS 607.94</strain>
    </source>
</reference>
<feature type="coiled-coil region" evidence="1">
    <location>
        <begin position="212"/>
        <end position="239"/>
    </location>
</feature>
<feature type="compositionally biased region" description="Basic residues" evidence="2">
    <location>
        <begin position="1"/>
        <end position="22"/>
    </location>
</feature>
<evidence type="ECO:0000313" key="4">
    <source>
        <dbReference type="Proteomes" id="UP000070121"/>
    </source>
</evidence>
<name>A0A135SZH4_9PEZI</name>
<dbReference type="AlphaFoldDB" id="A0A135SZH4"/>
<feature type="region of interest" description="Disordered" evidence="2">
    <location>
        <begin position="1"/>
        <end position="100"/>
    </location>
</feature>
<keyword evidence="1" id="KW-0175">Coiled coil</keyword>
<evidence type="ECO:0000256" key="2">
    <source>
        <dbReference type="SAM" id="MobiDB-lite"/>
    </source>
</evidence>
<comment type="caution">
    <text evidence="3">The sequence shown here is derived from an EMBL/GenBank/DDBJ whole genome shotgun (WGS) entry which is preliminary data.</text>
</comment>
<dbReference type="Proteomes" id="UP000070121">
    <property type="component" value="Unassembled WGS sequence"/>
</dbReference>
<accession>A0A135SZH4</accession>
<organism evidence="3 4">
    <name type="scientific">Colletotrichum salicis</name>
    <dbReference type="NCBI Taxonomy" id="1209931"/>
    <lineage>
        <taxon>Eukaryota</taxon>
        <taxon>Fungi</taxon>
        <taxon>Dikarya</taxon>
        <taxon>Ascomycota</taxon>
        <taxon>Pezizomycotina</taxon>
        <taxon>Sordariomycetes</taxon>
        <taxon>Hypocreomycetidae</taxon>
        <taxon>Glomerellales</taxon>
        <taxon>Glomerellaceae</taxon>
        <taxon>Colletotrichum</taxon>
        <taxon>Colletotrichum acutatum species complex</taxon>
    </lineage>
</organism>
<sequence length="278" mass="32179">MAAKKLRPGKHQRRYYKKKKAREARAQWHEAENNAFPDTATDPNGKPMEATEGHRSPQSDKVIAPEHRIEEAASHKHEYRPELEPQKKTGKNKKASPASYQALKSERKRLHHFTVRHGEQVMRRQLINERSIRLIRKRIDEIHSISEDRHKGINARAAVVEKHFKLAVQQDGEIKKLQETMKTMQQGNTDEPTGDIQRDGMEGHEKIGRDEIRVLQRSNHEIKAEMAAMKEQMNAQLEDTGRKRSHSDITDTFRRLIPNISHTITRASLKGHYQIASV</sequence>
<feature type="compositionally biased region" description="Basic and acidic residues" evidence="2">
    <location>
        <begin position="49"/>
        <end position="87"/>
    </location>
</feature>